<dbReference type="GO" id="GO:0016020">
    <property type="term" value="C:membrane"/>
    <property type="evidence" value="ECO:0007669"/>
    <property type="project" value="UniProtKB-SubCell"/>
</dbReference>
<dbReference type="SMART" id="SM00184">
    <property type="entry name" value="RING"/>
    <property type="match status" value="1"/>
</dbReference>
<dbReference type="SUPFAM" id="SSF57850">
    <property type="entry name" value="RING/U-box"/>
    <property type="match status" value="1"/>
</dbReference>
<protein>
    <submittedName>
        <fullName evidence="11">Ring finger protein</fullName>
    </submittedName>
</protein>
<keyword evidence="5" id="KW-0862">Zinc</keyword>
<comment type="subcellular location">
    <subcellularLocation>
        <location evidence="1">Membrane</location>
    </subcellularLocation>
</comment>
<evidence type="ECO:0000256" key="1">
    <source>
        <dbReference type="ARBA" id="ARBA00004370"/>
    </source>
</evidence>
<evidence type="ECO:0000256" key="7">
    <source>
        <dbReference type="ARBA" id="ARBA00023136"/>
    </source>
</evidence>
<dbReference type="Proteomes" id="UP000023152">
    <property type="component" value="Unassembled WGS sequence"/>
</dbReference>
<dbReference type="OrthoDB" id="8062037at2759"/>
<keyword evidence="6 9" id="KW-1133">Transmembrane helix</keyword>
<sequence length="297" mass="34766">MITGTTLVLCTGACIYATWNSKNWSDSRLKYWAIVRVLIFIVQVPIRRRIWSRISYAEKGRFAFEVAQRLHGLLQSMEWTITQYLGAFLSLWVIFTFGLTIHFGTNFSDGKTFEGYLSPCLFRLCLISAIIWSLHIVFVVLWLRSIFGMTNRALSYHLWFEENNNESQEQISDIHLNAVTSVYEYRICSDTHCENMRCVICWDHYQPKELLRRITFCNHVFHCYCVDNWLKTKGKCPLCGHLLTSSLGAHHISFDTAAGNCTHVHDVHGERVDMNVRLRKRGTRNQMPLMLWEYLHL</sequence>
<evidence type="ECO:0000256" key="3">
    <source>
        <dbReference type="ARBA" id="ARBA00022723"/>
    </source>
</evidence>
<evidence type="ECO:0000256" key="9">
    <source>
        <dbReference type="SAM" id="Phobius"/>
    </source>
</evidence>
<reference evidence="11 12" key="1">
    <citation type="journal article" date="2013" name="Curr. Biol.">
        <title>The Genome of the Foraminiferan Reticulomyxa filosa.</title>
        <authorList>
            <person name="Glockner G."/>
            <person name="Hulsmann N."/>
            <person name="Schleicher M."/>
            <person name="Noegel A.A."/>
            <person name="Eichinger L."/>
            <person name="Gallinger C."/>
            <person name="Pawlowski J."/>
            <person name="Sierra R."/>
            <person name="Euteneuer U."/>
            <person name="Pillet L."/>
            <person name="Moustafa A."/>
            <person name="Platzer M."/>
            <person name="Groth M."/>
            <person name="Szafranski K."/>
            <person name="Schliwa M."/>
        </authorList>
    </citation>
    <scope>NUCLEOTIDE SEQUENCE [LARGE SCALE GENOMIC DNA]</scope>
</reference>
<dbReference type="InterPro" id="IPR001841">
    <property type="entry name" value="Znf_RING"/>
</dbReference>
<dbReference type="InterPro" id="IPR013083">
    <property type="entry name" value="Znf_RING/FYVE/PHD"/>
</dbReference>
<dbReference type="Gene3D" id="3.30.40.10">
    <property type="entry name" value="Zinc/RING finger domain, C3HC4 (zinc finger)"/>
    <property type="match status" value="1"/>
</dbReference>
<keyword evidence="2 9" id="KW-0812">Transmembrane</keyword>
<gene>
    <name evidence="11" type="ORF">RFI_13151</name>
</gene>
<dbReference type="EMBL" id="ASPP01009523">
    <property type="protein sequence ID" value="ETO24008.1"/>
    <property type="molecule type" value="Genomic_DNA"/>
</dbReference>
<keyword evidence="3" id="KW-0479">Metal-binding</keyword>
<dbReference type="PANTHER" id="PTHR46539:SF1">
    <property type="entry name" value="E3 UBIQUITIN-PROTEIN LIGASE ATL42"/>
    <property type="match status" value="1"/>
</dbReference>
<evidence type="ECO:0000313" key="12">
    <source>
        <dbReference type="Proteomes" id="UP000023152"/>
    </source>
</evidence>
<evidence type="ECO:0000256" key="8">
    <source>
        <dbReference type="PROSITE-ProRule" id="PRU00175"/>
    </source>
</evidence>
<evidence type="ECO:0000259" key="10">
    <source>
        <dbReference type="PROSITE" id="PS50089"/>
    </source>
</evidence>
<evidence type="ECO:0000313" key="11">
    <source>
        <dbReference type="EMBL" id="ETO24008.1"/>
    </source>
</evidence>
<dbReference type="PANTHER" id="PTHR46539">
    <property type="entry name" value="E3 UBIQUITIN-PROTEIN LIGASE ATL42"/>
    <property type="match status" value="1"/>
</dbReference>
<keyword evidence="7 9" id="KW-0472">Membrane</keyword>
<dbReference type="Pfam" id="PF13639">
    <property type="entry name" value="zf-RING_2"/>
    <property type="match status" value="1"/>
</dbReference>
<evidence type="ECO:0000256" key="4">
    <source>
        <dbReference type="ARBA" id="ARBA00022771"/>
    </source>
</evidence>
<dbReference type="GO" id="GO:0008270">
    <property type="term" value="F:zinc ion binding"/>
    <property type="evidence" value="ECO:0007669"/>
    <property type="project" value="UniProtKB-KW"/>
</dbReference>
<dbReference type="AlphaFoldDB" id="X6NDN4"/>
<feature type="transmembrane region" description="Helical" evidence="9">
    <location>
        <begin position="84"/>
        <end position="101"/>
    </location>
</feature>
<feature type="transmembrane region" description="Helical" evidence="9">
    <location>
        <begin position="121"/>
        <end position="143"/>
    </location>
</feature>
<keyword evidence="12" id="KW-1185">Reference proteome</keyword>
<evidence type="ECO:0000256" key="6">
    <source>
        <dbReference type="ARBA" id="ARBA00022989"/>
    </source>
</evidence>
<feature type="domain" description="RING-type" evidence="10">
    <location>
        <begin position="198"/>
        <end position="239"/>
    </location>
</feature>
<dbReference type="PROSITE" id="PS50089">
    <property type="entry name" value="ZF_RING_2"/>
    <property type="match status" value="1"/>
</dbReference>
<evidence type="ECO:0000256" key="5">
    <source>
        <dbReference type="ARBA" id="ARBA00022833"/>
    </source>
</evidence>
<organism evidence="11 12">
    <name type="scientific">Reticulomyxa filosa</name>
    <dbReference type="NCBI Taxonomy" id="46433"/>
    <lineage>
        <taxon>Eukaryota</taxon>
        <taxon>Sar</taxon>
        <taxon>Rhizaria</taxon>
        <taxon>Retaria</taxon>
        <taxon>Foraminifera</taxon>
        <taxon>Monothalamids</taxon>
        <taxon>Reticulomyxidae</taxon>
        <taxon>Reticulomyxa</taxon>
    </lineage>
</organism>
<keyword evidence="4 8" id="KW-0863">Zinc-finger</keyword>
<evidence type="ECO:0000256" key="2">
    <source>
        <dbReference type="ARBA" id="ARBA00022692"/>
    </source>
</evidence>
<accession>X6NDN4</accession>
<name>X6NDN4_RETFI</name>
<comment type="caution">
    <text evidence="11">The sequence shown here is derived from an EMBL/GenBank/DDBJ whole genome shotgun (WGS) entry which is preliminary data.</text>
</comment>
<proteinExistence type="predicted"/>